<dbReference type="SUPFAM" id="SSF52091">
    <property type="entry name" value="SpoIIaa-like"/>
    <property type="match status" value="1"/>
</dbReference>
<accession>A0ABW1XMC2</accession>
<dbReference type="InterPro" id="IPR002645">
    <property type="entry name" value="STAS_dom"/>
</dbReference>
<reference evidence="3" key="1">
    <citation type="journal article" date="2019" name="Int. J. Syst. Evol. Microbiol.">
        <title>The Global Catalogue of Microorganisms (GCM) 10K type strain sequencing project: providing services to taxonomists for standard genome sequencing and annotation.</title>
        <authorList>
            <consortium name="The Broad Institute Genomics Platform"/>
            <consortium name="The Broad Institute Genome Sequencing Center for Infectious Disease"/>
            <person name="Wu L."/>
            <person name="Ma J."/>
        </authorList>
    </citation>
    <scope>NUCLEOTIDE SEQUENCE [LARGE SCALE GENOMIC DNA]</scope>
    <source>
        <strain evidence="3">CGMCC 1.16031</strain>
    </source>
</reference>
<keyword evidence="3" id="KW-1185">Reference proteome</keyword>
<proteinExistence type="predicted"/>
<comment type="caution">
    <text evidence="2">The sequence shown here is derived from an EMBL/GenBank/DDBJ whole genome shotgun (WGS) entry which is preliminary data.</text>
</comment>
<dbReference type="Pfam" id="PF01740">
    <property type="entry name" value="STAS"/>
    <property type="match status" value="1"/>
</dbReference>
<evidence type="ECO:0000313" key="3">
    <source>
        <dbReference type="Proteomes" id="UP001596364"/>
    </source>
</evidence>
<feature type="domain" description="STAS" evidence="1">
    <location>
        <begin position="1"/>
        <end position="94"/>
    </location>
</feature>
<evidence type="ECO:0000313" key="2">
    <source>
        <dbReference type="EMBL" id="MFC6441090.1"/>
    </source>
</evidence>
<dbReference type="Gene3D" id="3.30.750.24">
    <property type="entry name" value="STAS domain"/>
    <property type="match status" value="1"/>
</dbReference>
<dbReference type="PROSITE" id="PS50801">
    <property type="entry name" value="STAS"/>
    <property type="match status" value="1"/>
</dbReference>
<dbReference type="CDD" id="cd07043">
    <property type="entry name" value="STAS_anti-anti-sigma_factors"/>
    <property type="match status" value="1"/>
</dbReference>
<evidence type="ECO:0000259" key="1">
    <source>
        <dbReference type="PROSITE" id="PS50801"/>
    </source>
</evidence>
<protein>
    <submittedName>
        <fullName evidence="2">STAS domain-containing protein</fullName>
    </submittedName>
</protein>
<name>A0ABW1XMC2_9ALTE</name>
<gene>
    <name evidence="2" type="ORF">ACFP85_13135</name>
</gene>
<organism evidence="2 3">
    <name type="scientific">Pseudobowmanella zhangzhouensis</name>
    <dbReference type="NCBI Taxonomy" id="1537679"/>
    <lineage>
        <taxon>Bacteria</taxon>
        <taxon>Pseudomonadati</taxon>
        <taxon>Pseudomonadota</taxon>
        <taxon>Gammaproteobacteria</taxon>
        <taxon>Alteromonadales</taxon>
        <taxon>Alteromonadaceae</taxon>
    </lineage>
</organism>
<dbReference type="InterPro" id="IPR036513">
    <property type="entry name" value="STAS_dom_sf"/>
</dbReference>
<dbReference type="RefSeq" id="WP_131258572.1">
    <property type="nucleotide sequence ID" value="NZ_JBHSUS010000001.1"/>
</dbReference>
<sequence>MSDERVISLPERFDFSYHKQFTEDYQGVLAHQDVKRVVLDFTRVSYLDSSALGMMVLLHKRAKPRGIETIARGAKGTAAEILEMANMKHLYRIA</sequence>
<dbReference type="EMBL" id="JBHSUS010000001">
    <property type="protein sequence ID" value="MFC6441090.1"/>
    <property type="molecule type" value="Genomic_DNA"/>
</dbReference>
<dbReference type="Proteomes" id="UP001596364">
    <property type="component" value="Unassembled WGS sequence"/>
</dbReference>